<feature type="region of interest" description="Disordered" evidence="1">
    <location>
        <begin position="103"/>
        <end position="179"/>
    </location>
</feature>
<dbReference type="AlphaFoldDB" id="A0AAW1L918"/>
<evidence type="ECO:0000313" key="2">
    <source>
        <dbReference type="EMBL" id="KAK9731467.1"/>
    </source>
</evidence>
<proteinExistence type="predicted"/>
<organism evidence="2 3">
    <name type="scientific">Popillia japonica</name>
    <name type="common">Japanese beetle</name>
    <dbReference type="NCBI Taxonomy" id="7064"/>
    <lineage>
        <taxon>Eukaryota</taxon>
        <taxon>Metazoa</taxon>
        <taxon>Ecdysozoa</taxon>
        <taxon>Arthropoda</taxon>
        <taxon>Hexapoda</taxon>
        <taxon>Insecta</taxon>
        <taxon>Pterygota</taxon>
        <taxon>Neoptera</taxon>
        <taxon>Endopterygota</taxon>
        <taxon>Coleoptera</taxon>
        <taxon>Polyphaga</taxon>
        <taxon>Scarabaeiformia</taxon>
        <taxon>Scarabaeidae</taxon>
        <taxon>Rutelinae</taxon>
        <taxon>Popillia</taxon>
    </lineage>
</organism>
<evidence type="ECO:0000313" key="3">
    <source>
        <dbReference type="Proteomes" id="UP001458880"/>
    </source>
</evidence>
<feature type="compositionally biased region" description="Polar residues" evidence="1">
    <location>
        <begin position="232"/>
        <end position="242"/>
    </location>
</feature>
<dbReference type="Proteomes" id="UP001458880">
    <property type="component" value="Unassembled WGS sequence"/>
</dbReference>
<feature type="compositionally biased region" description="Polar residues" evidence="1">
    <location>
        <begin position="162"/>
        <end position="179"/>
    </location>
</feature>
<evidence type="ECO:0000256" key="1">
    <source>
        <dbReference type="SAM" id="MobiDB-lite"/>
    </source>
</evidence>
<feature type="region of interest" description="Disordered" evidence="1">
    <location>
        <begin position="214"/>
        <end position="242"/>
    </location>
</feature>
<accession>A0AAW1L918</accession>
<dbReference type="EMBL" id="JASPKY010000132">
    <property type="protein sequence ID" value="KAK9731467.1"/>
    <property type="molecule type" value="Genomic_DNA"/>
</dbReference>
<name>A0AAW1L918_POPJA</name>
<sequence length="242" mass="27657">MTPWQTLRLTRIPTDIEGYSDSDDSVADAEFEEMNQHDSESELEPENDEELLSLRMIPKEKYHPDALKRFESIKETQPQINGPEEANNELLDKENILKRFESIKETQPQINGPEEANNELLDKENIQPRPSHMSVENCHSEQMGQNNKQDRPSHMSVENCHSEQMGQNNKQDRPSNVSFQDLLLKTVKQNATSSSSTKKRRVATDAEVITHQNLEYLPVPQNKAPSGRAIKTATQEQKSGQH</sequence>
<reference evidence="2 3" key="1">
    <citation type="journal article" date="2024" name="BMC Genomics">
        <title>De novo assembly and annotation of Popillia japonica's genome with initial clues to its potential as an invasive pest.</title>
        <authorList>
            <person name="Cucini C."/>
            <person name="Boschi S."/>
            <person name="Funari R."/>
            <person name="Cardaioli E."/>
            <person name="Iannotti N."/>
            <person name="Marturano G."/>
            <person name="Paoli F."/>
            <person name="Bruttini M."/>
            <person name="Carapelli A."/>
            <person name="Frati F."/>
            <person name="Nardi F."/>
        </authorList>
    </citation>
    <scope>NUCLEOTIDE SEQUENCE [LARGE SCALE GENOMIC DNA]</scope>
    <source>
        <strain evidence="2">DMR45628</strain>
    </source>
</reference>
<keyword evidence="3" id="KW-1185">Reference proteome</keyword>
<comment type="caution">
    <text evidence="2">The sequence shown here is derived from an EMBL/GenBank/DDBJ whole genome shotgun (WGS) entry which is preliminary data.</text>
</comment>
<gene>
    <name evidence="2" type="ORF">QE152_g13657</name>
</gene>
<protein>
    <submittedName>
        <fullName evidence="2">Uncharacterized protein</fullName>
    </submittedName>
</protein>